<dbReference type="Gene3D" id="3.50.50.60">
    <property type="entry name" value="FAD/NAD(P)-binding domain"/>
    <property type="match status" value="1"/>
</dbReference>
<evidence type="ECO:0000256" key="3">
    <source>
        <dbReference type="ARBA" id="ARBA00022827"/>
    </source>
</evidence>
<keyword evidence="3" id="KW-0274">FAD</keyword>
<sequence length="174" mass="19761">MEAAGRTVMFVDVPKDRKDLRERFHPDNIPVWRFIRGEGDTFYEGGGFPITPEGRLKFNFRARKAIESAANDIRRISVPCTSQTGDSEGTVPLESLKLMKEVIGYEFPELAELGFSESRLCWCTDSIDEEFVIDYVPSYNDTLFVCSGDSGHGFKFLPNLGKASRNMHSLPRRR</sequence>
<evidence type="ECO:0000256" key="2">
    <source>
        <dbReference type="ARBA" id="ARBA00022630"/>
    </source>
</evidence>
<dbReference type="PANTHER" id="PTHR10961">
    <property type="entry name" value="PEROXISOMAL SARCOSINE OXIDASE"/>
    <property type="match status" value="1"/>
</dbReference>
<dbReference type="Proteomes" id="UP001305779">
    <property type="component" value="Unassembled WGS sequence"/>
</dbReference>
<dbReference type="Gene3D" id="3.30.9.10">
    <property type="entry name" value="D-Amino Acid Oxidase, subunit A, domain 2"/>
    <property type="match status" value="1"/>
</dbReference>
<protein>
    <submittedName>
        <fullName evidence="5">Uncharacterized protein</fullName>
    </submittedName>
</protein>
<proteinExistence type="predicted"/>
<keyword evidence="4" id="KW-0560">Oxidoreductase</keyword>
<name>A0ABR0EB71_ZASCE</name>
<evidence type="ECO:0000313" key="6">
    <source>
        <dbReference type="Proteomes" id="UP001305779"/>
    </source>
</evidence>
<dbReference type="PANTHER" id="PTHR10961:SF15">
    <property type="entry name" value="FAD DEPENDENT OXIDOREDUCTASE DOMAIN-CONTAINING PROTEIN"/>
    <property type="match status" value="1"/>
</dbReference>
<gene>
    <name evidence="5" type="ORF">PRZ48_011258</name>
</gene>
<keyword evidence="2" id="KW-0285">Flavoprotein</keyword>
<evidence type="ECO:0000256" key="1">
    <source>
        <dbReference type="ARBA" id="ARBA00001974"/>
    </source>
</evidence>
<keyword evidence="6" id="KW-1185">Reference proteome</keyword>
<comment type="cofactor">
    <cofactor evidence="1">
        <name>FAD</name>
        <dbReference type="ChEBI" id="CHEBI:57692"/>
    </cofactor>
</comment>
<evidence type="ECO:0000313" key="5">
    <source>
        <dbReference type="EMBL" id="KAK4498599.1"/>
    </source>
</evidence>
<evidence type="ECO:0000256" key="4">
    <source>
        <dbReference type="ARBA" id="ARBA00023002"/>
    </source>
</evidence>
<dbReference type="InterPro" id="IPR045170">
    <property type="entry name" value="MTOX"/>
</dbReference>
<reference evidence="5 6" key="1">
    <citation type="journal article" date="2023" name="G3 (Bethesda)">
        <title>A chromosome-level genome assembly of Zasmidium syzygii isolated from banana leaves.</title>
        <authorList>
            <person name="van Westerhoven A.C."/>
            <person name="Mehrabi R."/>
            <person name="Talebi R."/>
            <person name="Steentjes M.B.F."/>
            <person name="Corcolon B."/>
            <person name="Chong P.A."/>
            <person name="Kema G.H.J."/>
            <person name="Seidl M.F."/>
        </authorList>
    </citation>
    <scope>NUCLEOTIDE SEQUENCE [LARGE SCALE GENOMIC DNA]</scope>
    <source>
        <strain evidence="5 6">P124</strain>
    </source>
</reference>
<dbReference type="InterPro" id="IPR036188">
    <property type="entry name" value="FAD/NAD-bd_sf"/>
</dbReference>
<dbReference type="EMBL" id="JAXOVC010000008">
    <property type="protein sequence ID" value="KAK4498599.1"/>
    <property type="molecule type" value="Genomic_DNA"/>
</dbReference>
<organism evidence="5 6">
    <name type="scientific">Zasmidium cellare</name>
    <name type="common">Wine cellar mold</name>
    <name type="synonym">Racodium cellare</name>
    <dbReference type="NCBI Taxonomy" id="395010"/>
    <lineage>
        <taxon>Eukaryota</taxon>
        <taxon>Fungi</taxon>
        <taxon>Dikarya</taxon>
        <taxon>Ascomycota</taxon>
        <taxon>Pezizomycotina</taxon>
        <taxon>Dothideomycetes</taxon>
        <taxon>Dothideomycetidae</taxon>
        <taxon>Mycosphaerellales</taxon>
        <taxon>Mycosphaerellaceae</taxon>
        <taxon>Zasmidium</taxon>
    </lineage>
</organism>
<comment type="caution">
    <text evidence="5">The sequence shown here is derived from an EMBL/GenBank/DDBJ whole genome shotgun (WGS) entry which is preliminary data.</text>
</comment>
<accession>A0ABR0EB71</accession>